<dbReference type="InterPro" id="IPR017871">
    <property type="entry name" value="ABC_transporter-like_CS"/>
</dbReference>
<keyword evidence="7" id="KW-1278">Translocase</keyword>
<sequence>MGTELRLEARGLSKTYGGSLALKDAGLAIAPGEIHALVGQNGCGKSTLVKILTGYHAPDPGGSISIDGTGLSLPVRWSEASAAGVSVVHQDLGLLDHLTVAENIGVGGYEHSRTTRRINWRAQENIARTVLDRLRVPIDPSAPVASLSPTRRAEVAIARALRDLQSGRGLVVLDEATRALPREELDRFHGLLRRVVAEGTSILMVSHNLEEVLRFADRVTVLRDGEVAAGTLATKGLAEHDLARHMLGRTVDAVAREERDFTGVPVVATVSGLTARGLGDLALEIRRGEVVGLTGLPGTGFESVPRLVAGVERARVGTLTTGRRTVDLSRADVSDCLKAGVALVPEKRIVEGLALELSIRDNIAIPNIRHRGWPWFVGRRWQDSTAAEAITRLGIRTRSSQTLTRELSGGNQQKVLLAKWLSVAPDVIVLHEPTQAVDVGARADILRSIREAASRGLGVLLVSIEPTDLVDACDRILVVGRDGRVQTLRTHEPDDVLEAVYDEPAPTGPAPTGPTADVRDDRSTGTEGR</sequence>
<dbReference type="InterPro" id="IPR003439">
    <property type="entry name" value="ABC_transporter-like_ATP-bd"/>
</dbReference>
<dbReference type="CDD" id="cd03216">
    <property type="entry name" value="ABC_Carb_Monos_I"/>
    <property type="match status" value="1"/>
</dbReference>
<dbReference type="SMART" id="SM00382">
    <property type="entry name" value="AAA"/>
    <property type="match status" value="2"/>
</dbReference>
<keyword evidence="5" id="KW-0547">Nucleotide-binding</keyword>
<keyword evidence="4" id="KW-0677">Repeat</keyword>
<proteinExistence type="predicted"/>
<evidence type="ECO:0000256" key="1">
    <source>
        <dbReference type="ARBA" id="ARBA00022448"/>
    </source>
</evidence>
<dbReference type="PROSITE" id="PS00211">
    <property type="entry name" value="ABC_TRANSPORTER_1"/>
    <property type="match status" value="1"/>
</dbReference>
<feature type="domain" description="ABC transporter" evidence="10">
    <location>
        <begin position="261"/>
        <end position="506"/>
    </location>
</feature>
<dbReference type="RefSeq" id="WP_345519764.1">
    <property type="nucleotide sequence ID" value="NZ_BAAAXD010000055.1"/>
</dbReference>
<evidence type="ECO:0000256" key="9">
    <source>
        <dbReference type="SAM" id="MobiDB-lite"/>
    </source>
</evidence>
<keyword evidence="1" id="KW-0813">Transport</keyword>
<dbReference type="PROSITE" id="PS50893">
    <property type="entry name" value="ABC_TRANSPORTER_2"/>
    <property type="match status" value="2"/>
</dbReference>
<feature type="domain" description="ABC transporter" evidence="10">
    <location>
        <begin position="7"/>
        <end position="249"/>
    </location>
</feature>
<keyword evidence="12" id="KW-1185">Reference proteome</keyword>
<dbReference type="InterPro" id="IPR027417">
    <property type="entry name" value="P-loop_NTPase"/>
</dbReference>
<dbReference type="PANTHER" id="PTHR43790">
    <property type="entry name" value="CARBOHYDRATE TRANSPORT ATP-BINDING PROTEIN MG119-RELATED"/>
    <property type="match status" value="1"/>
</dbReference>
<evidence type="ECO:0000256" key="4">
    <source>
        <dbReference type="ARBA" id="ARBA00022737"/>
    </source>
</evidence>
<protein>
    <submittedName>
        <fullName evidence="11">Sugar ABC transporter ATP-binding protein</fullName>
    </submittedName>
</protein>
<name>A0ABV5RII9_9ACTN</name>
<dbReference type="PANTHER" id="PTHR43790:SF3">
    <property type="entry name" value="D-ALLOSE IMPORT ATP-BINDING PROTEIN ALSA-RELATED"/>
    <property type="match status" value="1"/>
</dbReference>
<feature type="region of interest" description="Disordered" evidence="9">
    <location>
        <begin position="494"/>
        <end position="529"/>
    </location>
</feature>
<keyword evidence="8" id="KW-0472">Membrane</keyword>
<keyword evidence="6 11" id="KW-0067">ATP-binding</keyword>
<evidence type="ECO:0000256" key="8">
    <source>
        <dbReference type="ARBA" id="ARBA00023136"/>
    </source>
</evidence>
<keyword evidence="2" id="KW-1003">Cell membrane</keyword>
<dbReference type="CDD" id="cd03215">
    <property type="entry name" value="ABC_Carb_Monos_II"/>
    <property type="match status" value="1"/>
</dbReference>
<dbReference type="GO" id="GO:0005524">
    <property type="term" value="F:ATP binding"/>
    <property type="evidence" value="ECO:0007669"/>
    <property type="project" value="UniProtKB-KW"/>
</dbReference>
<evidence type="ECO:0000256" key="2">
    <source>
        <dbReference type="ARBA" id="ARBA00022475"/>
    </source>
</evidence>
<evidence type="ECO:0000256" key="7">
    <source>
        <dbReference type="ARBA" id="ARBA00022967"/>
    </source>
</evidence>
<evidence type="ECO:0000256" key="6">
    <source>
        <dbReference type="ARBA" id="ARBA00022840"/>
    </source>
</evidence>
<gene>
    <name evidence="11" type="ORF">ACFFTL_36710</name>
</gene>
<dbReference type="Gene3D" id="3.40.50.300">
    <property type="entry name" value="P-loop containing nucleotide triphosphate hydrolases"/>
    <property type="match status" value="2"/>
</dbReference>
<dbReference type="Proteomes" id="UP001589710">
    <property type="component" value="Unassembled WGS sequence"/>
</dbReference>
<comment type="caution">
    <text evidence="11">The sequence shown here is derived from an EMBL/GenBank/DDBJ whole genome shotgun (WGS) entry which is preliminary data.</text>
</comment>
<feature type="compositionally biased region" description="Basic and acidic residues" evidence="9">
    <location>
        <begin position="517"/>
        <end position="529"/>
    </location>
</feature>
<evidence type="ECO:0000256" key="3">
    <source>
        <dbReference type="ARBA" id="ARBA00022597"/>
    </source>
</evidence>
<reference evidence="11 12" key="1">
    <citation type="submission" date="2024-09" db="EMBL/GenBank/DDBJ databases">
        <authorList>
            <person name="Sun Q."/>
            <person name="Mori K."/>
        </authorList>
    </citation>
    <scope>NUCLEOTIDE SEQUENCE [LARGE SCALE GENOMIC DNA]</scope>
    <source>
        <strain evidence="11 12">JCM 3331</strain>
    </source>
</reference>
<accession>A0ABV5RII9</accession>
<evidence type="ECO:0000259" key="10">
    <source>
        <dbReference type="PROSITE" id="PS50893"/>
    </source>
</evidence>
<evidence type="ECO:0000313" key="11">
    <source>
        <dbReference type="EMBL" id="MFB9577675.1"/>
    </source>
</evidence>
<dbReference type="SUPFAM" id="SSF52540">
    <property type="entry name" value="P-loop containing nucleoside triphosphate hydrolases"/>
    <property type="match status" value="2"/>
</dbReference>
<organism evidence="11 12">
    <name type="scientific">Streptomyces yanii</name>
    <dbReference type="NCBI Taxonomy" id="78510"/>
    <lineage>
        <taxon>Bacteria</taxon>
        <taxon>Bacillati</taxon>
        <taxon>Actinomycetota</taxon>
        <taxon>Actinomycetes</taxon>
        <taxon>Kitasatosporales</taxon>
        <taxon>Streptomycetaceae</taxon>
        <taxon>Streptomyces</taxon>
    </lineage>
</organism>
<dbReference type="InterPro" id="IPR003593">
    <property type="entry name" value="AAA+_ATPase"/>
</dbReference>
<evidence type="ECO:0000256" key="5">
    <source>
        <dbReference type="ARBA" id="ARBA00022741"/>
    </source>
</evidence>
<keyword evidence="3" id="KW-0762">Sugar transport</keyword>
<dbReference type="Pfam" id="PF00005">
    <property type="entry name" value="ABC_tran"/>
    <property type="match status" value="2"/>
</dbReference>
<dbReference type="InterPro" id="IPR050107">
    <property type="entry name" value="ABC_carbohydrate_import_ATPase"/>
</dbReference>
<evidence type="ECO:0000313" key="12">
    <source>
        <dbReference type="Proteomes" id="UP001589710"/>
    </source>
</evidence>
<dbReference type="EMBL" id="JBHMCG010000151">
    <property type="protein sequence ID" value="MFB9577675.1"/>
    <property type="molecule type" value="Genomic_DNA"/>
</dbReference>